<dbReference type="AlphaFoldDB" id="A0A5B9VWE9"/>
<feature type="domain" description="Methyltransferase FkbM" evidence="1">
    <location>
        <begin position="27"/>
        <end position="190"/>
    </location>
</feature>
<dbReference type="PANTHER" id="PTHR36973:SF4">
    <property type="entry name" value="NODULATION PROTEIN"/>
    <property type="match status" value="1"/>
</dbReference>
<dbReference type="NCBIfam" id="TIGR01444">
    <property type="entry name" value="fkbM_fam"/>
    <property type="match status" value="1"/>
</dbReference>
<dbReference type="Pfam" id="PF05050">
    <property type="entry name" value="Methyltransf_21"/>
    <property type="match status" value="1"/>
</dbReference>
<evidence type="ECO:0000259" key="1">
    <source>
        <dbReference type="Pfam" id="PF05050"/>
    </source>
</evidence>
<dbReference type="Gene3D" id="3.40.50.150">
    <property type="entry name" value="Vaccinia Virus protein VP39"/>
    <property type="match status" value="1"/>
</dbReference>
<dbReference type="InterPro" id="IPR053188">
    <property type="entry name" value="FkbM_Methyltransferase"/>
</dbReference>
<dbReference type="GO" id="GO:0008171">
    <property type="term" value="F:O-methyltransferase activity"/>
    <property type="evidence" value="ECO:0007669"/>
    <property type="project" value="TreeGrafter"/>
</dbReference>
<organism evidence="2 3">
    <name type="scientific">Aquisphaera giovannonii</name>
    <dbReference type="NCBI Taxonomy" id="406548"/>
    <lineage>
        <taxon>Bacteria</taxon>
        <taxon>Pseudomonadati</taxon>
        <taxon>Planctomycetota</taxon>
        <taxon>Planctomycetia</taxon>
        <taxon>Isosphaerales</taxon>
        <taxon>Isosphaeraceae</taxon>
        <taxon>Aquisphaera</taxon>
    </lineage>
</organism>
<proteinExistence type="predicted"/>
<name>A0A5B9VWE9_9BACT</name>
<dbReference type="EMBL" id="CP042997">
    <property type="protein sequence ID" value="QEH32409.1"/>
    <property type="molecule type" value="Genomic_DNA"/>
</dbReference>
<accession>A0A5B9VWE9</accession>
<sequence length="204" mass="22581">MPTSYSYAGEDLVALELLGDTRGTYLDIGANHPTKANNTYLFYELGWSGVCVEPVPRLAVALARSRPRDLVLELAASDRDGRMTLHEPAGASGLATLCPGVAHDLERDHYRLASYEVEVRTLRSVAAEWRLGPPDLISLDVEGHERQVLDGTPFDAWRPRVLIIESTVPRTQVPSEASWEPPLLRLGYRLHAQVGINRIYSAIP</sequence>
<evidence type="ECO:0000313" key="3">
    <source>
        <dbReference type="Proteomes" id="UP000324233"/>
    </source>
</evidence>
<dbReference type="PANTHER" id="PTHR36973">
    <property type="entry name" value="SLL1456 PROTEIN-RELATED"/>
    <property type="match status" value="1"/>
</dbReference>
<reference evidence="2 3" key="1">
    <citation type="submission" date="2019-08" db="EMBL/GenBank/DDBJ databases">
        <title>Deep-cultivation of Planctomycetes and their phenomic and genomic characterization uncovers novel biology.</title>
        <authorList>
            <person name="Wiegand S."/>
            <person name="Jogler M."/>
            <person name="Boedeker C."/>
            <person name="Pinto D."/>
            <person name="Vollmers J."/>
            <person name="Rivas-Marin E."/>
            <person name="Kohn T."/>
            <person name="Peeters S.H."/>
            <person name="Heuer A."/>
            <person name="Rast P."/>
            <person name="Oberbeckmann S."/>
            <person name="Bunk B."/>
            <person name="Jeske O."/>
            <person name="Meyerdierks A."/>
            <person name="Storesund J.E."/>
            <person name="Kallscheuer N."/>
            <person name="Luecker S."/>
            <person name="Lage O.M."/>
            <person name="Pohl T."/>
            <person name="Merkel B.J."/>
            <person name="Hornburger P."/>
            <person name="Mueller R.-W."/>
            <person name="Bruemmer F."/>
            <person name="Labrenz M."/>
            <person name="Spormann A.M."/>
            <person name="Op den Camp H."/>
            <person name="Overmann J."/>
            <person name="Amann R."/>
            <person name="Jetten M.S.M."/>
            <person name="Mascher T."/>
            <person name="Medema M.H."/>
            <person name="Devos D.P."/>
            <person name="Kaster A.-K."/>
            <person name="Ovreas L."/>
            <person name="Rohde M."/>
            <person name="Galperin M.Y."/>
            <person name="Jogler C."/>
        </authorList>
    </citation>
    <scope>NUCLEOTIDE SEQUENCE [LARGE SCALE GENOMIC DNA]</scope>
    <source>
        <strain evidence="2 3">OJF2</strain>
    </source>
</reference>
<dbReference type="KEGG" id="agv:OJF2_08790"/>
<gene>
    <name evidence="2" type="ORF">OJF2_08790</name>
</gene>
<dbReference type="RefSeq" id="WP_168221599.1">
    <property type="nucleotide sequence ID" value="NZ_CP042997.1"/>
</dbReference>
<dbReference type="SUPFAM" id="SSF53335">
    <property type="entry name" value="S-adenosyl-L-methionine-dependent methyltransferases"/>
    <property type="match status" value="1"/>
</dbReference>
<dbReference type="InterPro" id="IPR006342">
    <property type="entry name" value="FkbM_mtfrase"/>
</dbReference>
<keyword evidence="3" id="KW-1185">Reference proteome</keyword>
<dbReference type="InterPro" id="IPR029063">
    <property type="entry name" value="SAM-dependent_MTases_sf"/>
</dbReference>
<evidence type="ECO:0000313" key="2">
    <source>
        <dbReference type="EMBL" id="QEH32409.1"/>
    </source>
</evidence>
<protein>
    <recommendedName>
        <fullName evidence="1">Methyltransferase FkbM domain-containing protein</fullName>
    </recommendedName>
</protein>
<dbReference type="Proteomes" id="UP000324233">
    <property type="component" value="Chromosome"/>
</dbReference>